<keyword evidence="1" id="KW-0812">Transmembrane</keyword>
<protein>
    <recommendedName>
        <fullName evidence="4">MFS transporter</fullName>
    </recommendedName>
</protein>
<keyword evidence="1" id="KW-0472">Membrane</keyword>
<comment type="caution">
    <text evidence="2">The sequence shown here is derived from an EMBL/GenBank/DDBJ whole genome shotgun (WGS) entry which is preliminary data.</text>
</comment>
<gene>
    <name evidence="2" type="ORF">GCM10007147_44700</name>
</gene>
<dbReference type="EMBL" id="BMXL01000043">
    <property type="protein sequence ID" value="GHD36980.1"/>
    <property type="molecule type" value="Genomic_DNA"/>
</dbReference>
<evidence type="ECO:0000313" key="3">
    <source>
        <dbReference type="Proteomes" id="UP000654947"/>
    </source>
</evidence>
<proteinExistence type="predicted"/>
<dbReference type="Proteomes" id="UP000654947">
    <property type="component" value="Unassembled WGS sequence"/>
</dbReference>
<dbReference type="AlphaFoldDB" id="A0A918XLU6"/>
<reference evidence="2 3" key="1">
    <citation type="journal article" date="2014" name="Int. J. Syst. Evol. Microbiol.">
        <title>Complete genome sequence of Corynebacterium casei LMG S-19264T (=DSM 44701T), isolated from a smear-ripened cheese.</title>
        <authorList>
            <consortium name="US DOE Joint Genome Institute (JGI-PGF)"/>
            <person name="Walter F."/>
            <person name="Albersmeier A."/>
            <person name="Kalinowski J."/>
            <person name="Ruckert C."/>
        </authorList>
    </citation>
    <scope>NUCLEOTIDE SEQUENCE [LARGE SCALE GENOMIC DNA]</scope>
    <source>
        <strain evidence="2 3">KCTC 19473</strain>
    </source>
</reference>
<organism evidence="2 3">
    <name type="scientific">Nocardiopsis kunsanensis</name>
    <dbReference type="NCBI Taxonomy" id="141693"/>
    <lineage>
        <taxon>Bacteria</taxon>
        <taxon>Bacillati</taxon>
        <taxon>Actinomycetota</taxon>
        <taxon>Actinomycetes</taxon>
        <taxon>Streptosporangiales</taxon>
        <taxon>Nocardiopsidaceae</taxon>
        <taxon>Nocardiopsis</taxon>
    </lineage>
</organism>
<evidence type="ECO:0000256" key="1">
    <source>
        <dbReference type="SAM" id="Phobius"/>
    </source>
</evidence>
<evidence type="ECO:0000313" key="2">
    <source>
        <dbReference type="EMBL" id="GHD36980.1"/>
    </source>
</evidence>
<keyword evidence="1" id="KW-1133">Transmembrane helix</keyword>
<sequence>MVSPGLGALLYGAVLGVAASGARAVESAALPFYFGTAGLGTLRGLTQSVAVASTAVGPILLSLARGWSGSYLPGVMGLSMLCALVAVAVCFARRPEHRTV</sequence>
<dbReference type="SUPFAM" id="SSF103473">
    <property type="entry name" value="MFS general substrate transporter"/>
    <property type="match status" value="1"/>
</dbReference>
<name>A0A918XLU6_9ACTN</name>
<feature type="transmembrane region" description="Helical" evidence="1">
    <location>
        <begin position="71"/>
        <end position="92"/>
    </location>
</feature>
<evidence type="ECO:0008006" key="4">
    <source>
        <dbReference type="Google" id="ProtNLM"/>
    </source>
</evidence>
<accession>A0A918XLU6</accession>
<keyword evidence="3" id="KW-1185">Reference proteome</keyword>
<dbReference type="InterPro" id="IPR036259">
    <property type="entry name" value="MFS_trans_sf"/>
</dbReference>